<keyword evidence="3" id="KW-1185">Reference proteome</keyword>
<dbReference type="InterPro" id="IPR013382">
    <property type="entry name" value="CRISPR-assoc_prot_Cse2"/>
</dbReference>
<accession>A0A239HXF8</accession>
<dbReference type="EMBL" id="FNEC01000005">
    <property type="protein sequence ID" value="SDI43460.1"/>
    <property type="molecule type" value="Genomic_DNA"/>
</dbReference>
<dbReference type="Gene3D" id="1.10.520.40">
    <property type="entry name" value="CRISPR-associated protein Cse2"/>
    <property type="match status" value="1"/>
</dbReference>
<sequence>MSDHAEKFIEYLAALKDWDRGAMAALRHSLAFEPGAYPRAFPYVERFAGAAAHERDAHRLALYAVAGLFARHPLRRPQSFAAALGELLRLRQSPSIESRFVALLGADAENIVEYLRQAVSLLAADGIGFDHARLLVDLSQWLNPGTDPSRLRQRWARDFYRAAQPVSEYTDSE</sequence>
<organism evidence="1 4">
    <name type="scientific">Pseudomonas delhiensis</name>
    <dbReference type="NCBI Taxonomy" id="366289"/>
    <lineage>
        <taxon>Bacteria</taxon>
        <taxon>Pseudomonadati</taxon>
        <taxon>Pseudomonadota</taxon>
        <taxon>Gammaproteobacteria</taxon>
        <taxon>Pseudomonadales</taxon>
        <taxon>Pseudomonadaceae</taxon>
        <taxon>Pseudomonas</taxon>
    </lineage>
</organism>
<evidence type="ECO:0000313" key="4">
    <source>
        <dbReference type="Proteomes" id="UP000199693"/>
    </source>
</evidence>
<gene>
    <name evidence="1" type="ORF">SAMN05216189_100546</name>
    <name evidence="2" type="ORF">SAMN06295949_108142</name>
</gene>
<dbReference type="EMBL" id="FZPC01000008">
    <property type="protein sequence ID" value="SNS85951.1"/>
    <property type="molecule type" value="Genomic_DNA"/>
</dbReference>
<dbReference type="NCBIfam" id="TIGR02548">
    <property type="entry name" value="casB_cse2"/>
    <property type="match status" value="1"/>
</dbReference>
<reference evidence="1 4" key="1">
    <citation type="submission" date="2016-10" db="EMBL/GenBank/DDBJ databases">
        <authorList>
            <person name="de Groot N.N."/>
        </authorList>
    </citation>
    <scope>NUCLEOTIDE SEQUENCE [LARGE SCALE GENOMIC DNA]</scope>
    <source>
        <strain evidence="1 4">CCM 7361</strain>
    </source>
</reference>
<protein>
    <submittedName>
        <fullName evidence="1">CRISPR-associated protein, Cse2 family</fullName>
    </submittedName>
</protein>
<dbReference type="Proteomes" id="UP000199693">
    <property type="component" value="Unassembled WGS sequence"/>
</dbReference>
<reference evidence="2 3" key="2">
    <citation type="submission" date="2017-06" db="EMBL/GenBank/DDBJ databases">
        <authorList>
            <person name="Varghese N."/>
            <person name="Submissions S."/>
        </authorList>
    </citation>
    <scope>NUCLEOTIDE SEQUENCE [LARGE SCALE GENOMIC DNA]</scope>
    <source>
        <strain evidence="2 3">RLD-1</strain>
    </source>
</reference>
<name>A0A239HXF8_9PSED</name>
<evidence type="ECO:0000313" key="1">
    <source>
        <dbReference type="EMBL" id="SDI43460.1"/>
    </source>
</evidence>
<dbReference type="Proteomes" id="UP000198309">
    <property type="component" value="Unassembled WGS sequence"/>
</dbReference>
<dbReference type="Pfam" id="PF09485">
    <property type="entry name" value="CRISPR_Cse2"/>
    <property type="match status" value="1"/>
</dbReference>
<dbReference type="InterPro" id="IPR038287">
    <property type="entry name" value="Cse2_sf"/>
</dbReference>
<evidence type="ECO:0000313" key="3">
    <source>
        <dbReference type="Proteomes" id="UP000198309"/>
    </source>
</evidence>
<proteinExistence type="predicted"/>
<dbReference type="AlphaFoldDB" id="A0A239HXF8"/>
<dbReference type="RefSeq" id="WP_089391212.1">
    <property type="nucleotide sequence ID" value="NZ_FNEC01000005.1"/>
</dbReference>
<dbReference type="CDD" id="cd09731">
    <property type="entry name" value="Cse2_I-E"/>
    <property type="match status" value="1"/>
</dbReference>
<evidence type="ECO:0000313" key="2">
    <source>
        <dbReference type="EMBL" id="SNS85951.1"/>
    </source>
</evidence>